<dbReference type="AlphaFoldDB" id="A0A117LH13"/>
<accession>A0A117LH13</accession>
<name>A0A117LH13_9CHLR</name>
<dbReference type="Pfam" id="PF03692">
    <property type="entry name" value="CxxCxxCC"/>
    <property type="match status" value="1"/>
</dbReference>
<dbReference type="Proteomes" id="UP000064249">
    <property type="component" value="Unassembled WGS sequence"/>
</dbReference>
<reference evidence="1 2" key="1">
    <citation type="journal article" date="2015" name="MBio">
        <title>Genome-Resolved Metagenomic Analysis Reveals Roles for Candidate Phyla and Other Microbial Community Members in Biogeochemical Transformations in Oil Reservoirs.</title>
        <authorList>
            <person name="Hu P."/>
            <person name="Tom L."/>
            <person name="Singh A."/>
            <person name="Thomas B.C."/>
            <person name="Baker B.J."/>
            <person name="Piceno Y.M."/>
            <person name="Andersen G.L."/>
            <person name="Banfield J.F."/>
        </authorList>
    </citation>
    <scope>NUCLEOTIDE SEQUENCE [LARGE SCALE GENOMIC DNA]</scope>
    <source>
        <strain evidence="1">46_16</strain>
    </source>
</reference>
<dbReference type="EMBL" id="LGFU01000009">
    <property type="protein sequence ID" value="KUK46750.1"/>
    <property type="molecule type" value="Genomic_DNA"/>
</dbReference>
<sequence>MGWFNVESIHTLDEISLDQWDLLCDGCGICCLYKVNDEHTSSTYLTRVACRYLDMEQCTCRLYAQRQTYMPTCVKITRKNVLELDWLPETCAYRRIAENKPLPWWHPLRGGRRGLVHELGISVRHMAVAEKHADMNNLARYITENW</sequence>
<evidence type="ECO:0000313" key="2">
    <source>
        <dbReference type="Proteomes" id="UP000064249"/>
    </source>
</evidence>
<dbReference type="InterPro" id="IPR005358">
    <property type="entry name" value="Puta_zinc/iron-chelating_dom"/>
</dbReference>
<dbReference type="InterPro" id="IPR008228">
    <property type="entry name" value="UCP006173"/>
</dbReference>
<proteinExistence type="predicted"/>
<dbReference type="PANTHER" id="PTHR37421:SF1">
    <property type="entry name" value="UPF0260 PROTEIN YCGN"/>
    <property type="match status" value="1"/>
</dbReference>
<dbReference type="PATRIC" id="fig|167964.4.peg.677"/>
<gene>
    <name evidence="1" type="ORF">XD73_0371</name>
</gene>
<dbReference type="PIRSF" id="PIRSF006173">
    <property type="entry name" value="UCP006173"/>
    <property type="match status" value="1"/>
</dbReference>
<dbReference type="PANTHER" id="PTHR37421">
    <property type="entry name" value="UPF0260 PROTEIN YCGN"/>
    <property type="match status" value="1"/>
</dbReference>
<organism evidence="1 2">
    <name type="scientific">Anaerolinea thermophila</name>
    <dbReference type="NCBI Taxonomy" id="167964"/>
    <lineage>
        <taxon>Bacteria</taxon>
        <taxon>Bacillati</taxon>
        <taxon>Chloroflexota</taxon>
        <taxon>Anaerolineae</taxon>
        <taxon>Anaerolineales</taxon>
        <taxon>Anaerolineaceae</taxon>
        <taxon>Anaerolinea</taxon>
    </lineage>
</organism>
<evidence type="ECO:0000313" key="1">
    <source>
        <dbReference type="EMBL" id="KUK46750.1"/>
    </source>
</evidence>
<protein>
    <submittedName>
        <fullName evidence="1">Uncharacterized protein</fullName>
    </submittedName>
</protein>
<comment type="caution">
    <text evidence="1">The sequence shown here is derived from an EMBL/GenBank/DDBJ whole genome shotgun (WGS) entry which is preliminary data.</text>
</comment>